<reference evidence="1 2" key="1">
    <citation type="submission" date="2020-02" db="EMBL/GenBank/DDBJ databases">
        <title>Genome sequence of strain CCNWXJ40-4.</title>
        <authorList>
            <person name="Gao J."/>
            <person name="Sun J."/>
        </authorList>
    </citation>
    <scope>NUCLEOTIDE SEQUENCE [LARGE SCALE GENOMIC DNA]</scope>
    <source>
        <strain evidence="1 2">CCNWXJ 40-4</strain>
    </source>
</reference>
<dbReference type="Proteomes" id="UP001642900">
    <property type="component" value="Unassembled WGS sequence"/>
</dbReference>
<organism evidence="1 2">
    <name type="scientific">Allomesorhizobium camelthorni</name>
    <dbReference type="NCBI Taxonomy" id="475069"/>
    <lineage>
        <taxon>Bacteria</taxon>
        <taxon>Pseudomonadati</taxon>
        <taxon>Pseudomonadota</taxon>
        <taxon>Alphaproteobacteria</taxon>
        <taxon>Hyphomicrobiales</taxon>
        <taxon>Phyllobacteriaceae</taxon>
        <taxon>Allomesorhizobium</taxon>
    </lineage>
</organism>
<proteinExistence type="predicted"/>
<dbReference type="RefSeq" id="WP_165024089.1">
    <property type="nucleotide sequence ID" value="NZ_JAAKZF010000003.1"/>
</dbReference>
<evidence type="ECO:0000313" key="1">
    <source>
        <dbReference type="EMBL" id="NGO50509.1"/>
    </source>
</evidence>
<name>A0A6G4W7C9_9HYPH</name>
<keyword evidence="2" id="KW-1185">Reference proteome</keyword>
<dbReference type="AlphaFoldDB" id="A0A6G4W7C9"/>
<accession>A0A6G4W7C9</accession>
<comment type="caution">
    <text evidence="1">The sequence shown here is derived from an EMBL/GenBank/DDBJ whole genome shotgun (WGS) entry which is preliminary data.</text>
</comment>
<gene>
    <name evidence="1" type="ORF">G6N73_04820</name>
</gene>
<protein>
    <submittedName>
        <fullName evidence="1">Uncharacterized protein</fullName>
    </submittedName>
</protein>
<evidence type="ECO:0000313" key="2">
    <source>
        <dbReference type="Proteomes" id="UP001642900"/>
    </source>
</evidence>
<sequence length="87" mass="10041">MFDFITKRLFAEQVWSTPVPGGVEAEVYIWKRKERYTLRIWSKRGSYARGAAGNWTALWFEPSEVQALIDAIGRANAQMNMLMQKGI</sequence>
<dbReference type="EMBL" id="JAAKZF010000003">
    <property type="protein sequence ID" value="NGO50509.1"/>
    <property type="molecule type" value="Genomic_DNA"/>
</dbReference>